<evidence type="ECO:0000256" key="9">
    <source>
        <dbReference type="ARBA" id="ARBA00023175"/>
    </source>
</evidence>
<dbReference type="GO" id="GO:0007018">
    <property type="term" value="P:microtubule-based movement"/>
    <property type="evidence" value="ECO:0007669"/>
    <property type="project" value="InterPro"/>
</dbReference>
<evidence type="ECO:0000256" key="16">
    <source>
        <dbReference type="SAM" id="MobiDB-lite"/>
    </source>
</evidence>
<feature type="repeat" description="ARM" evidence="12">
    <location>
        <begin position="658"/>
        <end position="701"/>
    </location>
</feature>
<keyword evidence="8 15" id="KW-0175">Coiled coil</keyword>
<dbReference type="GO" id="GO:0072686">
    <property type="term" value="C:mitotic spindle"/>
    <property type="evidence" value="ECO:0007669"/>
    <property type="project" value="TreeGrafter"/>
</dbReference>
<evidence type="ECO:0000313" key="18">
    <source>
        <dbReference type="EMBL" id="GAA0171809.1"/>
    </source>
</evidence>
<evidence type="ECO:0000256" key="15">
    <source>
        <dbReference type="SAM" id="Coils"/>
    </source>
</evidence>
<dbReference type="GO" id="GO:0090307">
    <property type="term" value="P:mitotic spindle assembly"/>
    <property type="evidence" value="ECO:0007669"/>
    <property type="project" value="TreeGrafter"/>
</dbReference>
<dbReference type="GO" id="GO:0051231">
    <property type="term" value="P:spindle elongation"/>
    <property type="evidence" value="ECO:0007669"/>
    <property type="project" value="TreeGrafter"/>
</dbReference>
<feature type="coiled-coil region" evidence="15">
    <location>
        <begin position="544"/>
        <end position="571"/>
    </location>
</feature>
<dbReference type="GO" id="GO:0005876">
    <property type="term" value="C:spindle microtubule"/>
    <property type="evidence" value="ECO:0007669"/>
    <property type="project" value="TreeGrafter"/>
</dbReference>
<evidence type="ECO:0000256" key="1">
    <source>
        <dbReference type="ARBA" id="ARBA00004245"/>
    </source>
</evidence>
<evidence type="ECO:0000256" key="2">
    <source>
        <dbReference type="ARBA" id="ARBA00010103"/>
    </source>
</evidence>
<comment type="caution">
    <text evidence="18">The sequence shown here is derived from an EMBL/GenBank/DDBJ whole genome shotgun (WGS) entry which is preliminary data.</text>
</comment>
<evidence type="ECO:0000259" key="17">
    <source>
        <dbReference type="PROSITE" id="PS50067"/>
    </source>
</evidence>
<evidence type="ECO:0000256" key="11">
    <source>
        <dbReference type="ARBA" id="ARBA00063975"/>
    </source>
</evidence>
<protein>
    <recommendedName>
        <fullName evidence="14">Kinesin-like protein</fullName>
    </recommendedName>
</protein>
<keyword evidence="4 14" id="KW-0493">Microtubule</keyword>
<dbReference type="Proteomes" id="UP001454036">
    <property type="component" value="Unassembled WGS sequence"/>
</dbReference>
<dbReference type="SUPFAM" id="SSF52540">
    <property type="entry name" value="P-loop containing nucleoside triphosphate hydrolases"/>
    <property type="match status" value="1"/>
</dbReference>
<dbReference type="InterPro" id="IPR036961">
    <property type="entry name" value="Kinesin_motor_dom_sf"/>
</dbReference>
<evidence type="ECO:0000256" key="7">
    <source>
        <dbReference type="ARBA" id="ARBA00022840"/>
    </source>
</evidence>
<feature type="domain" description="Kinesin motor" evidence="17">
    <location>
        <begin position="48"/>
        <end position="391"/>
    </location>
</feature>
<evidence type="ECO:0000313" key="19">
    <source>
        <dbReference type="Proteomes" id="UP001454036"/>
    </source>
</evidence>
<dbReference type="PROSITE" id="PS50176">
    <property type="entry name" value="ARM_REPEAT"/>
    <property type="match status" value="2"/>
</dbReference>
<keyword evidence="5" id="KW-0677">Repeat</keyword>
<comment type="subcellular location">
    <subcellularLocation>
        <location evidence="1">Cytoplasm</location>
        <location evidence="1">Cytoskeleton</location>
    </subcellularLocation>
</comment>
<keyword evidence="3" id="KW-0963">Cytoplasm</keyword>
<dbReference type="InterPro" id="IPR047149">
    <property type="entry name" value="KIF11-like"/>
</dbReference>
<dbReference type="AlphaFoldDB" id="A0AAV3R617"/>
<dbReference type="InterPro" id="IPR016024">
    <property type="entry name" value="ARM-type_fold"/>
</dbReference>
<dbReference type="FunFam" id="3.40.850.10:FF:000036">
    <property type="entry name" value="Kinesin-like protein"/>
    <property type="match status" value="1"/>
</dbReference>
<dbReference type="Pfam" id="PF00514">
    <property type="entry name" value="Arm"/>
    <property type="match status" value="1"/>
</dbReference>
<proteinExistence type="inferred from homology"/>
<dbReference type="InterPro" id="IPR019821">
    <property type="entry name" value="Kinesin_motor_CS"/>
</dbReference>
<evidence type="ECO:0000256" key="12">
    <source>
        <dbReference type="PROSITE-ProRule" id="PRU00259"/>
    </source>
</evidence>
<feature type="binding site" evidence="13">
    <location>
        <begin position="133"/>
        <end position="140"/>
    </location>
    <ligand>
        <name>ATP</name>
        <dbReference type="ChEBI" id="CHEBI:30616"/>
    </ligand>
</feature>
<dbReference type="EMBL" id="BAABME010007835">
    <property type="protein sequence ID" value="GAA0171809.1"/>
    <property type="molecule type" value="Genomic_DNA"/>
</dbReference>
<dbReference type="PANTHER" id="PTHR47970">
    <property type="entry name" value="KINESIN-LIKE PROTEIN KIF11"/>
    <property type="match status" value="1"/>
</dbReference>
<dbReference type="PROSITE" id="PS00411">
    <property type="entry name" value="KINESIN_MOTOR_1"/>
    <property type="match status" value="1"/>
</dbReference>
<evidence type="ECO:0000256" key="14">
    <source>
        <dbReference type="RuleBase" id="RU000394"/>
    </source>
</evidence>
<evidence type="ECO:0000256" key="3">
    <source>
        <dbReference type="ARBA" id="ARBA00022490"/>
    </source>
</evidence>
<dbReference type="Pfam" id="PF00225">
    <property type="entry name" value="Kinesin"/>
    <property type="match status" value="1"/>
</dbReference>
<evidence type="ECO:0000256" key="10">
    <source>
        <dbReference type="ARBA" id="ARBA00023212"/>
    </source>
</evidence>
<dbReference type="PRINTS" id="PR00380">
    <property type="entry name" value="KINESINHEAVY"/>
</dbReference>
<dbReference type="Gene3D" id="3.40.850.10">
    <property type="entry name" value="Kinesin motor domain"/>
    <property type="match status" value="1"/>
</dbReference>
<comment type="subunit">
    <text evidence="11">Interacts (via C-terminus) with NEK5.</text>
</comment>
<keyword evidence="6 13" id="KW-0547">Nucleotide-binding</keyword>
<keyword evidence="10" id="KW-0206">Cytoskeleton</keyword>
<dbReference type="PROSITE" id="PS50067">
    <property type="entry name" value="KINESIN_MOTOR_2"/>
    <property type="match status" value="1"/>
</dbReference>
<name>A0AAV3R617_LITER</name>
<dbReference type="SUPFAM" id="SSF48371">
    <property type="entry name" value="ARM repeat"/>
    <property type="match status" value="1"/>
</dbReference>
<dbReference type="CDD" id="cd00106">
    <property type="entry name" value="KISc"/>
    <property type="match status" value="1"/>
</dbReference>
<feature type="coiled-coil region" evidence="15">
    <location>
        <begin position="418"/>
        <end position="456"/>
    </location>
</feature>
<reference evidence="18 19" key="1">
    <citation type="submission" date="2024-01" db="EMBL/GenBank/DDBJ databases">
        <title>The complete chloroplast genome sequence of Lithospermum erythrorhizon: insights into the phylogenetic relationship among Boraginaceae species and the maternal lineages of purple gromwells.</title>
        <authorList>
            <person name="Okada T."/>
            <person name="Watanabe K."/>
        </authorList>
    </citation>
    <scope>NUCLEOTIDE SEQUENCE [LARGE SCALE GENOMIC DNA]</scope>
</reference>
<evidence type="ECO:0000256" key="4">
    <source>
        <dbReference type="ARBA" id="ARBA00022701"/>
    </source>
</evidence>
<keyword evidence="7 13" id="KW-0067">ATP-binding</keyword>
<feature type="compositionally biased region" description="Polar residues" evidence="16">
    <location>
        <begin position="15"/>
        <end position="26"/>
    </location>
</feature>
<evidence type="ECO:0000256" key="6">
    <source>
        <dbReference type="ARBA" id="ARBA00022741"/>
    </source>
</evidence>
<feature type="region of interest" description="Disordered" evidence="16">
    <location>
        <begin position="1"/>
        <end position="43"/>
    </location>
</feature>
<dbReference type="Gene3D" id="1.25.10.10">
    <property type="entry name" value="Leucine-rich Repeat Variant"/>
    <property type="match status" value="1"/>
</dbReference>
<evidence type="ECO:0000256" key="5">
    <source>
        <dbReference type="ARBA" id="ARBA00022737"/>
    </source>
</evidence>
<dbReference type="GO" id="GO:0008574">
    <property type="term" value="F:plus-end-directed microtubule motor activity"/>
    <property type="evidence" value="ECO:0007669"/>
    <property type="project" value="TreeGrafter"/>
</dbReference>
<dbReference type="SMART" id="SM00185">
    <property type="entry name" value="ARM"/>
    <property type="match status" value="3"/>
</dbReference>
<comment type="similarity">
    <text evidence="2">Belongs to the TRAFAC class myosin-kinesin ATPase superfamily. Kinesin family. Ungrouped subfamily.</text>
</comment>
<keyword evidence="9 13" id="KW-0505">Motor protein</keyword>
<evidence type="ECO:0000256" key="13">
    <source>
        <dbReference type="PROSITE-ProRule" id="PRU00283"/>
    </source>
</evidence>
<dbReference type="InterPro" id="IPR001752">
    <property type="entry name" value="Kinesin_motor_dom"/>
</dbReference>
<feature type="region of interest" description="Disordered" evidence="16">
    <location>
        <begin position="265"/>
        <end position="284"/>
    </location>
</feature>
<dbReference type="InterPro" id="IPR011989">
    <property type="entry name" value="ARM-like"/>
</dbReference>
<accession>A0AAV3R617</accession>
<feature type="compositionally biased region" description="Polar residues" evidence="16">
    <location>
        <begin position="34"/>
        <end position="43"/>
    </location>
</feature>
<feature type="repeat" description="ARM" evidence="12">
    <location>
        <begin position="617"/>
        <end position="659"/>
    </location>
</feature>
<keyword evidence="19" id="KW-1185">Reference proteome</keyword>
<gene>
    <name evidence="18" type="ORF">LIER_25761</name>
</gene>
<dbReference type="InterPro" id="IPR000225">
    <property type="entry name" value="Armadillo"/>
</dbReference>
<evidence type="ECO:0000256" key="8">
    <source>
        <dbReference type="ARBA" id="ARBA00023054"/>
    </source>
</evidence>
<dbReference type="InterPro" id="IPR027417">
    <property type="entry name" value="P-loop_NTPase"/>
</dbReference>
<sequence>MASGGIYRNGGGLQKPQNLRNSSSFKSKLPPSNLRRSTTTTDTAVSGRVRVAVRLRPRNDEEMVADADFADCVELQPELKRLKLRRNNWDSDTYEFDELLNEFASQKRVYEVVAKPVVESVLEGYNGTVMAYGQTGTGKTYTLGRLGDEDTSARGIMVRSMEDMLANVSLQTDSLSVSYLQLYMETIQDLLNPANDNISIVEDQKSGDVSLPGATVVEIRDKQSFVELLRVGEAQRFAANTKLNTESSRSHAILMVQVKRSVSGSENDYSAESDTPSSRGNTYSPPILRKGKLVIVDLAGSERVNKSGSEGHMLEEAKSINLSLSALGKCINALAENSAHVPVRDSKLTRLLKDSFGGTSRTSLVVTIGPSPRHRAETSSTILFGQRAMKVENMLRIKEELDYKIFSKRLEIQLDEQIAENERRKKSYDDDIERIRSEAEIRISDAERKFEEALKEEKVKCQMEYMESIKKLEEKWSLNQLKQVSNGLLREAHLDSGNGEVSELKRLLQIETNLRKTAVEELIDLKDQLAMCTSSELSGKNGEIINLRRRLEDESRHKRKLEEELIVLRTQLSQMTIGSGHPRSSHPSLDFSSLRQLQHNDVNNGERASFANLHEQVGLHKILSLLESEDASVRIHAVKVVANLAAEEANQEKIVEAGGLTSLLMLLRTYEDETIRRIAAGAIANLAMNEANQELIMSQGGICLLALTAADADDPQTLRMVAGAIANLCGNEKLQSRLRSEGGIKALIGMEKCRHLDVLSQVARGIANFAKCESRASTQDRASGRSLLIEDGALPWIVQNANNDASVIRRHVELALCHLAQHEINTKDLISGGALWELVRIARECTREDVKTLAHRTLTSSSTLRNELRRLRIEL</sequence>
<dbReference type="GO" id="GO:0008017">
    <property type="term" value="F:microtubule binding"/>
    <property type="evidence" value="ECO:0007669"/>
    <property type="project" value="InterPro"/>
</dbReference>
<dbReference type="SMART" id="SM00129">
    <property type="entry name" value="KISc"/>
    <property type="match status" value="1"/>
</dbReference>
<dbReference type="PANTHER" id="PTHR47970:SF30">
    <property type="entry name" value="KINESIN-LIKE PROTEIN"/>
    <property type="match status" value="1"/>
</dbReference>
<dbReference type="GO" id="GO:0005524">
    <property type="term" value="F:ATP binding"/>
    <property type="evidence" value="ECO:0007669"/>
    <property type="project" value="UniProtKB-UniRule"/>
</dbReference>
<organism evidence="18 19">
    <name type="scientific">Lithospermum erythrorhizon</name>
    <name type="common">Purple gromwell</name>
    <name type="synonym">Lithospermum officinale var. erythrorhizon</name>
    <dbReference type="NCBI Taxonomy" id="34254"/>
    <lineage>
        <taxon>Eukaryota</taxon>
        <taxon>Viridiplantae</taxon>
        <taxon>Streptophyta</taxon>
        <taxon>Embryophyta</taxon>
        <taxon>Tracheophyta</taxon>
        <taxon>Spermatophyta</taxon>
        <taxon>Magnoliopsida</taxon>
        <taxon>eudicotyledons</taxon>
        <taxon>Gunneridae</taxon>
        <taxon>Pentapetalae</taxon>
        <taxon>asterids</taxon>
        <taxon>lamiids</taxon>
        <taxon>Boraginales</taxon>
        <taxon>Boraginaceae</taxon>
        <taxon>Boraginoideae</taxon>
        <taxon>Lithospermeae</taxon>
        <taxon>Lithospermum</taxon>
    </lineage>
</organism>